<reference evidence="1 2" key="1">
    <citation type="submission" date="2019-01" db="EMBL/GenBank/DDBJ databases">
        <title>Genomes sequencing and comparative genomics of infectious freshwater microsporidia, Cucumispora dikerogammari and Thelohania contejeani.</title>
        <authorList>
            <person name="Cormier A."/>
            <person name="Giraud I."/>
            <person name="Wattier R."/>
            <person name="Teixeira M."/>
            <person name="Grandjean F."/>
            <person name="Rigaud T."/>
            <person name="Cordaux R."/>
        </authorList>
    </citation>
    <scope>NUCLEOTIDE SEQUENCE [LARGE SCALE GENOMIC DNA]</scope>
    <source>
        <strain evidence="1">T1</strain>
        <tissue evidence="1">Spores</tissue>
    </source>
</reference>
<proteinExistence type="predicted"/>
<protein>
    <submittedName>
        <fullName evidence="1">Uncharacterized protein</fullName>
    </submittedName>
</protein>
<accession>A0ABQ7I262</accession>
<dbReference type="Pfam" id="PF17004">
    <property type="entry name" value="SRP_TPR_like"/>
    <property type="match status" value="1"/>
</dbReference>
<evidence type="ECO:0000313" key="2">
    <source>
        <dbReference type="Proteomes" id="UP001516464"/>
    </source>
</evidence>
<name>A0ABQ7I262_9MICR</name>
<keyword evidence="2" id="KW-1185">Reference proteome</keyword>
<evidence type="ECO:0000313" key="1">
    <source>
        <dbReference type="EMBL" id="KAF7684471.1"/>
    </source>
</evidence>
<dbReference type="Proteomes" id="UP001516464">
    <property type="component" value="Unassembled WGS sequence"/>
</dbReference>
<dbReference type="Gene3D" id="1.25.40.10">
    <property type="entry name" value="Tetratricopeptide repeat domain"/>
    <property type="match status" value="1"/>
</dbReference>
<comment type="caution">
    <text evidence="1">The sequence shown here is derived from an EMBL/GenBank/DDBJ whole genome shotgun (WGS) entry which is preliminary data.</text>
</comment>
<sequence length="320" mass="37516">MINIQNLIKTKNHHMISQLEGDSYKPYRVVALIHLGRYDEALAESDPRTFERAYIYFKKRNYRKCLKELRRVKGKEDAVRVLRSQAYYHLRTYGKAYALLKQSPIDDEIAVNLMAIASMKELTKGFPHQYSIQKVRGDIKISHELDGYKFKTPEAEIEYKYNELFQLLKNKPIYIKRLEELGRSIPSPNIFINQLKNMFCKEIDGDLSKGEEEVAKFNRGEISKINHPRHFQLQQALGAKQPAEYEIYKDAQDKNYKGITSIPGQSDNLKILQAFIYFKENKNLSYVKRVLDNVKPNRVTEIMKCVLEGKNNYECLFDIN</sequence>
<dbReference type="InterPro" id="IPR031545">
    <property type="entry name" value="SRP72_TPR-like"/>
</dbReference>
<gene>
    <name evidence="1" type="ORF">TCON_0348</name>
</gene>
<dbReference type="EMBL" id="SBIQ01000012">
    <property type="protein sequence ID" value="KAF7684471.1"/>
    <property type="molecule type" value="Genomic_DNA"/>
</dbReference>
<organism evidence="1 2">
    <name type="scientific">Astathelohania contejeani</name>
    <dbReference type="NCBI Taxonomy" id="164912"/>
    <lineage>
        <taxon>Eukaryota</taxon>
        <taxon>Fungi</taxon>
        <taxon>Fungi incertae sedis</taxon>
        <taxon>Microsporidia</taxon>
        <taxon>Astathelohaniidae</taxon>
        <taxon>Astathelohania</taxon>
    </lineage>
</organism>
<dbReference type="InterPro" id="IPR011990">
    <property type="entry name" value="TPR-like_helical_dom_sf"/>
</dbReference>